<reference evidence="1 2" key="1">
    <citation type="journal article" date="2017" name="Infect. Genet. Evol.">
        <title>Comparative genome analysis of fish pathogen Flavobacterium columnare reveals extensive sequence diversity within the species.</title>
        <authorList>
            <person name="Kayansamruaj P."/>
            <person name="Dong H.T."/>
            <person name="Hirono I."/>
            <person name="Kondo H."/>
            <person name="Senapin S."/>
            <person name="Rodkhum C."/>
        </authorList>
    </citation>
    <scope>NUCLEOTIDE SEQUENCE [LARGE SCALE GENOMIC DNA]</scope>
    <source>
        <strain evidence="1 2">1214</strain>
    </source>
</reference>
<comment type="caution">
    <text evidence="1">The sequence shown here is derived from an EMBL/GenBank/DDBJ whole genome shotgun (WGS) entry which is preliminary data.</text>
</comment>
<accession>A0A246GDH7</accession>
<sequence length="384" mass="45465">MVKINYPNDIKKFKDDYYSLISKKFDIESINTSIGRISVDWDLKKMLTASFSELISFSKLFEEHQTNIDKQNILKKFIKKNYKNITNKEDKKYLYTELRDEIVTFLRQQKNVNIKSCFYCNIEYVNNFEETFSFRNEDEFLNDTPEVHLKNSGLSDDIVKKIREIRNGGYLTIKDFQFGPRQKKKVKDYCLNNKNKILKVHNEHFALDHVIGKAEHPYLSLSIFNLVPCCSSCNSKFKHTKEFKIDIILPKIIPSSEDYELNNLIEFRLKDAENYITKNEKDLVVELTNLNNSKLIDQYFSIFKLKGRYDYHKNKALEVIEKRKNYSETQINEMSKLLGISSNQIKKDIFGKECFESTNEPFEKYKQDIAKQIKLHLLPDDTSK</sequence>
<organism evidence="1 2">
    <name type="scientific">Flavobacterium columnare</name>
    <dbReference type="NCBI Taxonomy" id="996"/>
    <lineage>
        <taxon>Bacteria</taxon>
        <taxon>Pseudomonadati</taxon>
        <taxon>Bacteroidota</taxon>
        <taxon>Flavobacteriia</taxon>
        <taxon>Flavobacteriales</taxon>
        <taxon>Flavobacteriaceae</taxon>
        <taxon>Flavobacterium</taxon>
    </lineage>
</organism>
<protein>
    <recommendedName>
        <fullName evidence="3">HNH domain-containing protein</fullName>
    </recommendedName>
</protein>
<gene>
    <name evidence="1" type="ORF">BWK62_02380</name>
</gene>
<evidence type="ECO:0000313" key="1">
    <source>
        <dbReference type="EMBL" id="OWP79367.1"/>
    </source>
</evidence>
<dbReference type="AlphaFoldDB" id="A0A246GDH7"/>
<dbReference type="Proteomes" id="UP000198034">
    <property type="component" value="Unassembled WGS sequence"/>
</dbReference>
<name>A0A246GDH7_9FLAO</name>
<dbReference type="Gene3D" id="1.10.30.50">
    <property type="match status" value="1"/>
</dbReference>
<dbReference type="EMBL" id="MTCY01000004">
    <property type="protein sequence ID" value="OWP79367.1"/>
    <property type="molecule type" value="Genomic_DNA"/>
</dbReference>
<evidence type="ECO:0000313" key="2">
    <source>
        <dbReference type="Proteomes" id="UP000198034"/>
    </source>
</evidence>
<evidence type="ECO:0008006" key="3">
    <source>
        <dbReference type="Google" id="ProtNLM"/>
    </source>
</evidence>
<proteinExistence type="predicted"/>